<evidence type="ECO:0000259" key="1">
    <source>
        <dbReference type="Pfam" id="PF16269"/>
    </source>
</evidence>
<protein>
    <recommendedName>
        <fullName evidence="5">DUF4922 domain-containing protein</fullName>
    </recommendedName>
</protein>
<feature type="domain" description="DUF4922" evidence="1">
    <location>
        <begin position="9"/>
        <end position="154"/>
    </location>
</feature>
<dbReference type="InterPro" id="IPR036265">
    <property type="entry name" value="HIT-like_sf"/>
</dbReference>
<evidence type="ECO:0000313" key="3">
    <source>
        <dbReference type="EMBL" id="SCQ17522.1"/>
    </source>
</evidence>
<dbReference type="EMBL" id="FMMM01000001">
    <property type="protein sequence ID" value="SCQ17522.1"/>
    <property type="molecule type" value="Genomic_DNA"/>
</dbReference>
<proteinExistence type="predicted"/>
<gene>
    <name evidence="3" type="ORF">TFUB20_00039</name>
</gene>
<dbReference type="AlphaFoldDB" id="A0A1D3UBL1"/>
<dbReference type="Pfam" id="PF16269">
    <property type="entry name" value="DUF4922"/>
    <property type="match status" value="1"/>
</dbReference>
<sequence length="311" mass="35619">MMQETVNKLFDEQLAEWPLAGSNYRALDQVRTKLFEDGNALYKVQFNPARIASSSAKVDTQSIRARACFLCPHHLPAEQRGIAFKTRYRILVNPFPIFPRHLTIPDMQHVDQRIEGRIDDMLDLAQELDRYVVFYNGPQCGASAPDHFHFQAGNKGLLPVEENPRRGISGEVLRYNHAILWYADRTPAPGLLIEATEKADAIHLFETIYRVMTPDETSGEPMINLLAWYEQGKWFMSVFPRAAHRPACYYAEGEGNLLLSPGSVDMGGVLITVREKDYDKITLPTIRQVMEEVSIRPEDFRRLQQQIKENI</sequence>
<dbReference type="Proteomes" id="UP000182057">
    <property type="component" value="Unassembled WGS sequence"/>
</dbReference>
<evidence type="ECO:0008006" key="5">
    <source>
        <dbReference type="Google" id="ProtNLM"/>
    </source>
</evidence>
<dbReference type="InterPro" id="IPR046320">
    <property type="entry name" value="DUF4922"/>
</dbReference>
<accession>A0A1D3UBL1</accession>
<organism evidence="3 4">
    <name type="scientific">Tannerella forsythia</name>
    <name type="common">Bacteroides forsythus</name>
    <dbReference type="NCBI Taxonomy" id="28112"/>
    <lineage>
        <taxon>Bacteria</taxon>
        <taxon>Pseudomonadati</taxon>
        <taxon>Bacteroidota</taxon>
        <taxon>Bacteroidia</taxon>
        <taxon>Bacteroidales</taxon>
        <taxon>Tannerellaceae</taxon>
        <taxon>Tannerella</taxon>
    </lineage>
</organism>
<evidence type="ECO:0000259" key="2">
    <source>
        <dbReference type="Pfam" id="PF26216"/>
    </source>
</evidence>
<dbReference type="Pfam" id="PF26216">
    <property type="entry name" value="GDPGP1_C"/>
    <property type="match status" value="1"/>
</dbReference>
<evidence type="ECO:0000313" key="4">
    <source>
        <dbReference type="Proteomes" id="UP000182057"/>
    </source>
</evidence>
<feature type="domain" description="GDPGP1-like C-terminal" evidence="2">
    <location>
        <begin position="253"/>
        <end position="310"/>
    </location>
</feature>
<name>A0A1D3UBL1_TANFO</name>
<dbReference type="SUPFAM" id="SSF54197">
    <property type="entry name" value="HIT-like"/>
    <property type="match status" value="1"/>
</dbReference>
<reference evidence="3 4" key="1">
    <citation type="submission" date="2016-09" db="EMBL/GenBank/DDBJ databases">
        <authorList>
            <person name="Capua I."/>
            <person name="De Benedictis P."/>
            <person name="Joannis T."/>
            <person name="Lombin L.H."/>
            <person name="Cattoli G."/>
        </authorList>
    </citation>
    <scope>NUCLEOTIDE SEQUENCE [LARGE SCALE GENOMIC DNA]</scope>
    <source>
        <strain evidence="3 4">UB20</strain>
    </source>
</reference>
<dbReference type="InterPro" id="IPR058865">
    <property type="entry name" value="GDPGP1_C"/>
</dbReference>